<dbReference type="PANTHER" id="PTHR11085">
    <property type="entry name" value="NAD-DEPENDENT PROTEIN DEACYLASE SIRTUIN-5, MITOCHONDRIAL-RELATED"/>
    <property type="match status" value="1"/>
</dbReference>
<dbReference type="Gene3D" id="3.40.50.1220">
    <property type="entry name" value="TPP-binding domain"/>
    <property type="match status" value="2"/>
</dbReference>
<keyword evidence="5" id="KW-0496">Mitochondrion</keyword>
<feature type="compositionally biased region" description="Low complexity" evidence="7">
    <location>
        <begin position="415"/>
        <end position="424"/>
    </location>
</feature>
<feature type="binding site" evidence="6">
    <location>
        <position position="208"/>
    </location>
    <ligand>
        <name>Zn(2+)</name>
        <dbReference type="ChEBI" id="CHEBI:29105"/>
    </ligand>
</feature>
<dbReference type="InterPro" id="IPR026590">
    <property type="entry name" value="Ssirtuin_cat_dom"/>
</dbReference>
<keyword evidence="3" id="KW-0808">Transferase</keyword>
<dbReference type="Pfam" id="PF02146">
    <property type="entry name" value="SIR2"/>
    <property type="match status" value="2"/>
</dbReference>
<organism evidence="9 10">
    <name type="scientific">Hohenbuehelia grisea</name>
    <dbReference type="NCBI Taxonomy" id="104357"/>
    <lineage>
        <taxon>Eukaryota</taxon>
        <taxon>Fungi</taxon>
        <taxon>Dikarya</taxon>
        <taxon>Basidiomycota</taxon>
        <taxon>Agaricomycotina</taxon>
        <taxon>Agaricomycetes</taxon>
        <taxon>Agaricomycetidae</taxon>
        <taxon>Agaricales</taxon>
        <taxon>Pleurotineae</taxon>
        <taxon>Pleurotaceae</taxon>
        <taxon>Hohenbuehelia</taxon>
    </lineage>
</organism>
<dbReference type="PANTHER" id="PTHR11085:SF15">
    <property type="entry name" value="NAD-DEPENDENT HISTONE DEACETYLASE HST4"/>
    <property type="match status" value="1"/>
</dbReference>
<gene>
    <name evidence="9" type="ORF">HGRIS_003548</name>
</gene>
<evidence type="ECO:0000313" key="10">
    <source>
        <dbReference type="Proteomes" id="UP001556367"/>
    </source>
</evidence>
<dbReference type="InterPro" id="IPR026591">
    <property type="entry name" value="Sirtuin_cat_small_dom_sf"/>
</dbReference>
<dbReference type="InterPro" id="IPR050134">
    <property type="entry name" value="NAD-dep_sirtuin_deacylases"/>
</dbReference>
<evidence type="ECO:0000256" key="4">
    <source>
        <dbReference type="ARBA" id="ARBA00023027"/>
    </source>
</evidence>
<evidence type="ECO:0000313" key="9">
    <source>
        <dbReference type="EMBL" id="KAL0954588.1"/>
    </source>
</evidence>
<keyword evidence="10" id="KW-1185">Reference proteome</keyword>
<feature type="binding site" evidence="6">
    <location>
        <position position="232"/>
    </location>
    <ligand>
        <name>Zn(2+)</name>
        <dbReference type="ChEBI" id="CHEBI:29105"/>
    </ligand>
</feature>
<feature type="domain" description="Deacetylase sirtuin-type" evidence="8">
    <location>
        <begin position="24"/>
        <end position="397"/>
    </location>
</feature>
<feature type="compositionally biased region" description="Polar residues" evidence="7">
    <location>
        <begin position="172"/>
        <end position="191"/>
    </location>
</feature>
<dbReference type="EMBL" id="JASNQZ010000007">
    <property type="protein sequence ID" value="KAL0954588.1"/>
    <property type="molecule type" value="Genomic_DNA"/>
</dbReference>
<evidence type="ECO:0000256" key="3">
    <source>
        <dbReference type="ARBA" id="ARBA00022679"/>
    </source>
</evidence>
<feature type="region of interest" description="Disordered" evidence="7">
    <location>
        <begin position="161"/>
        <end position="193"/>
    </location>
</feature>
<evidence type="ECO:0000256" key="7">
    <source>
        <dbReference type="SAM" id="MobiDB-lite"/>
    </source>
</evidence>
<proteinExistence type="inferred from homology"/>
<dbReference type="Gene3D" id="3.30.1600.10">
    <property type="entry name" value="SIR2/SIRT2 'Small Domain"/>
    <property type="match status" value="1"/>
</dbReference>
<dbReference type="InterPro" id="IPR029035">
    <property type="entry name" value="DHS-like_NAD/FAD-binding_dom"/>
</dbReference>
<feature type="region of interest" description="Disordered" evidence="7">
    <location>
        <begin position="408"/>
        <end position="507"/>
    </location>
</feature>
<accession>A0ABR3JFS2</accession>
<evidence type="ECO:0000256" key="2">
    <source>
        <dbReference type="ARBA" id="ARBA00006924"/>
    </source>
</evidence>
<comment type="subcellular location">
    <subcellularLocation>
        <location evidence="1">Mitochondrion</location>
    </subcellularLocation>
</comment>
<evidence type="ECO:0000259" key="8">
    <source>
        <dbReference type="PROSITE" id="PS50305"/>
    </source>
</evidence>
<name>A0ABR3JFS2_9AGAR</name>
<feature type="region of interest" description="Disordered" evidence="7">
    <location>
        <begin position="316"/>
        <end position="354"/>
    </location>
</feature>
<feature type="active site" description="Proton acceptor" evidence="6">
    <location>
        <position position="200"/>
    </location>
</feature>
<feature type="compositionally biased region" description="Basic residues" evidence="7">
    <location>
        <begin position="443"/>
        <end position="452"/>
    </location>
</feature>
<comment type="caution">
    <text evidence="9">The sequence shown here is derived from an EMBL/GenBank/DDBJ whole genome shotgun (WGS) entry which is preliminary data.</text>
</comment>
<evidence type="ECO:0000256" key="6">
    <source>
        <dbReference type="PROSITE-ProRule" id="PRU00236"/>
    </source>
</evidence>
<dbReference type="Proteomes" id="UP001556367">
    <property type="component" value="Unassembled WGS sequence"/>
</dbReference>
<protein>
    <recommendedName>
        <fullName evidence="8">Deacetylase sirtuin-type domain-containing protein</fullName>
    </recommendedName>
</protein>
<dbReference type="InterPro" id="IPR003000">
    <property type="entry name" value="Sirtuin"/>
</dbReference>
<dbReference type="PROSITE" id="PS50305">
    <property type="entry name" value="SIRTUIN"/>
    <property type="match status" value="1"/>
</dbReference>
<reference evidence="10" key="1">
    <citation type="submission" date="2024-06" db="EMBL/GenBank/DDBJ databases">
        <title>Multi-omics analyses provide insights into the biosynthesis of the anticancer antibiotic pleurotin in Hohenbuehelia grisea.</title>
        <authorList>
            <person name="Weaver J.A."/>
            <person name="Alberti F."/>
        </authorList>
    </citation>
    <scope>NUCLEOTIDE SEQUENCE [LARGE SCALE GENOMIC DNA]</scope>
    <source>
        <strain evidence="10">T-177</strain>
    </source>
</reference>
<keyword evidence="6" id="KW-0862">Zinc</keyword>
<evidence type="ECO:0000256" key="1">
    <source>
        <dbReference type="ARBA" id="ARBA00004173"/>
    </source>
</evidence>
<sequence>MTQYIPLDAAAQSPTLPAKFLVPSEDPASQLAKVIKAVMKAKRVVVICGAGISVRAGIPDFRSPDGLFQSLKRDNPRESLSSGKDLFDASVFSSEHTTSLFFQMIAQLSQLSKAAEPTMFHQLLKHLDDRGKLLRVYTQNIDAIEAKAGLSFGVPGFPNKSRSKSKLATPAADSTSDPNHASTSRLPSPSAETPRCIPLHGTLQKLHCQACTHSCPLDEFVSSLASGVPPHCPECIAMERTRQLVGKRARGIGKMRPSVVLYNEAHKDGEGVGDAVGKDLMGSSKGKGRSGADLLLVVGTSLRVPGTKRMVREFAKAARARAAPPSKDGSSTPVGPSTPAPSPRRSPTVDEDPPITSIYLNLDFPVPTREWEGVFDAWIQGDAQTFAALLHEEIKKESDAKELAIERKRRREQEAAAQALQQLQMGTDTEDEISAQTPEPKRGRVIKRKRPAAPKATQSSKRRIIAFQAPKPPSPDRETPITAYFAPSSSDDSDARPPRSSSGIILRIPPRLRQIPEVCIPLPPAPGCAKKQQRSMPQAPLTPPRSPPRRKNPSTRKDILPSSGLTEPPLFIQNKRTSLLASRPTPTLLRVQPPEPHELLAPAILA</sequence>
<keyword evidence="6" id="KW-0479">Metal-binding</keyword>
<feature type="compositionally biased region" description="Low complexity" evidence="7">
    <location>
        <begin position="498"/>
        <end position="507"/>
    </location>
</feature>
<comment type="similarity">
    <text evidence="2">Belongs to the sirtuin family. Class I subfamily.</text>
</comment>
<feature type="region of interest" description="Disordered" evidence="7">
    <location>
        <begin position="523"/>
        <end position="569"/>
    </location>
</feature>
<feature type="binding site" evidence="6">
    <location>
        <position position="211"/>
    </location>
    <ligand>
        <name>Zn(2+)</name>
        <dbReference type="ChEBI" id="CHEBI:29105"/>
    </ligand>
</feature>
<feature type="binding site" evidence="6">
    <location>
        <position position="235"/>
    </location>
    <ligand>
        <name>Zn(2+)</name>
        <dbReference type="ChEBI" id="CHEBI:29105"/>
    </ligand>
</feature>
<dbReference type="SUPFAM" id="SSF52467">
    <property type="entry name" value="DHS-like NAD/FAD-binding domain"/>
    <property type="match status" value="1"/>
</dbReference>
<keyword evidence="4" id="KW-0520">NAD</keyword>
<evidence type="ECO:0000256" key="5">
    <source>
        <dbReference type="ARBA" id="ARBA00023128"/>
    </source>
</evidence>